<dbReference type="AlphaFoldDB" id="A0A026W1Z3"/>
<protein>
    <submittedName>
        <fullName evidence="2">Uncharacterized protein</fullName>
    </submittedName>
</protein>
<gene>
    <name evidence="2" type="ORF">X777_11533</name>
</gene>
<feature type="transmembrane region" description="Helical" evidence="1">
    <location>
        <begin position="36"/>
        <end position="62"/>
    </location>
</feature>
<keyword evidence="1" id="KW-0812">Transmembrane</keyword>
<reference evidence="2 3" key="1">
    <citation type="journal article" date="2014" name="Curr. Biol.">
        <title>The genome of the clonal raider ant Cerapachys biroi.</title>
        <authorList>
            <person name="Oxley P.R."/>
            <person name="Ji L."/>
            <person name="Fetter-Pruneda I."/>
            <person name="McKenzie S.K."/>
            <person name="Li C."/>
            <person name="Hu H."/>
            <person name="Zhang G."/>
            <person name="Kronauer D.J."/>
        </authorList>
    </citation>
    <scope>NUCLEOTIDE SEQUENCE [LARGE SCALE GENOMIC DNA]</scope>
</reference>
<organism evidence="2 3">
    <name type="scientific">Ooceraea biroi</name>
    <name type="common">Clonal raider ant</name>
    <name type="synonym">Cerapachys biroi</name>
    <dbReference type="NCBI Taxonomy" id="2015173"/>
    <lineage>
        <taxon>Eukaryota</taxon>
        <taxon>Metazoa</taxon>
        <taxon>Ecdysozoa</taxon>
        <taxon>Arthropoda</taxon>
        <taxon>Hexapoda</taxon>
        <taxon>Insecta</taxon>
        <taxon>Pterygota</taxon>
        <taxon>Neoptera</taxon>
        <taxon>Endopterygota</taxon>
        <taxon>Hymenoptera</taxon>
        <taxon>Apocrita</taxon>
        <taxon>Aculeata</taxon>
        <taxon>Formicoidea</taxon>
        <taxon>Formicidae</taxon>
        <taxon>Dorylinae</taxon>
        <taxon>Ooceraea</taxon>
    </lineage>
</organism>
<evidence type="ECO:0000313" key="2">
    <source>
        <dbReference type="EMBL" id="EZA50090.1"/>
    </source>
</evidence>
<feature type="transmembrane region" description="Helical" evidence="1">
    <location>
        <begin position="68"/>
        <end position="96"/>
    </location>
</feature>
<sequence>MILPVVGQALVELAVLLLRDIVRIPRPDRFRLVQLLVLRVLFLDGLLLLLFLVFRLVLIFILADVLDLGLLVLSLALLRGLLLLVLAEFLVTFLLYEELDGVADELRVLLNNLLDLRLLEVLCLILLDVQDDLGAATDRLAIVGTYGERTASGGLPQVLLIIVVLRDDDDSVGHEVRRVETYTELSNHGDISTRLESLHECLGARLGNGTKVIYEISLGHANATVKIQK</sequence>
<dbReference type="EMBL" id="KK107485">
    <property type="protein sequence ID" value="EZA50090.1"/>
    <property type="molecule type" value="Genomic_DNA"/>
</dbReference>
<dbReference type="Proteomes" id="UP000053097">
    <property type="component" value="Unassembled WGS sequence"/>
</dbReference>
<keyword evidence="1" id="KW-0472">Membrane</keyword>
<name>A0A026W1Z3_OOCBI</name>
<keyword evidence="1" id="KW-1133">Transmembrane helix</keyword>
<accession>A0A026W1Z3</accession>
<keyword evidence="3" id="KW-1185">Reference proteome</keyword>
<proteinExistence type="predicted"/>
<evidence type="ECO:0000313" key="3">
    <source>
        <dbReference type="Proteomes" id="UP000053097"/>
    </source>
</evidence>
<evidence type="ECO:0000256" key="1">
    <source>
        <dbReference type="SAM" id="Phobius"/>
    </source>
</evidence>